<name>A0A1Q9AK89_9HYPH</name>
<comment type="subcellular location">
    <subcellularLocation>
        <location evidence="1">Cell inner membrane</location>
        <topology evidence="1">Peripheral membrane protein</topology>
    </subcellularLocation>
</comment>
<dbReference type="Proteomes" id="UP000186143">
    <property type="component" value="Unassembled WGS sequence"/>
</dbReference>
<dbReference type="NCBIfam" id="NF008453">
    <property type="entry name" value="PRK11308.1"/>
    <property type="match status" value="2"/>
</dbReference>
<keyword evidence="3" id="KW-0813">Transport</keyword>
<reference evidence="7 9" key="1">
    <citation type="submission" date="2016-09" db="EMBL/GenBank/DDBJ databases">
        <title>Rhizobium sp. nov., a novel species isolated from the rice rhizosphere.</title>
        <authorList>
            <person name="Zhao J."/>
            <person name="Zhang X."/>
        </authorList>
    </citation>
    <scope>NUCLEOTIDE SEQUENCE [LARGE SCALE GENOMIC DNA]</scope>
    <source>
        <strain evidence="7 9">MH17</strain>
    </source>
</reference>
<dbReference type="NCBIfam" id="NF007739">
    <property type="entry name" value="PRK10419.1"/>
    <property type="match status" value="2"/>
</dbReference>
<evidence type="ECO:0000256" key="4">
    <source>
        <dbReference type="ARBA" id="ARBA00022741"/>
    </source>
</evidence>
<feature type="domain" description="ABC transporter" evidence="6">
    <location>
        <begin position="278"/>
        <end position="525"/>
    </location>
</feature>
<dbReference type="Gene3D" id="3.40.50.300">
    <property type="entry name" value="P-loop containing nucleotide triphosphate hydrolases"/>
    <property type="match status" value="2"/>
</dbReference>
<reference evidence="8" key="2">
    <citation type="submission" date="2016-12" db="EMBL/GenBank/DDBJ databases">
        <authorList>
            <person name="Zhang X."/>
            <person name="Zhao J."/>
        </authorList>
    </citation>
    <scope>NUCLEOTIDE SEQUENCE</scope>
    <source>
        <strain evidence="8">RD15</strain>
    </source>
</reference>
<dbReference type="PANTHER" id="PTHR43776:SF8">
    <property type="entry name" value="ABC TRANSPORTER, ATP-BINDING PROTEIN"/>
    <property type="match status" value="1"/>
</dbReference>
<sequence>MTKLVDIRNLRVEATTDAGRRIEIIKGVDLDIAKGEIVALIGESGSGKTTIALTLMGHTRPGCRISGGTVLVDGKDMAALPERERAALRGCEVAYVPQSAAAAFNPSQTIMDQVIEVTQIHGSMPRDKARQRAIELFKALSLPSPDTIGGRYPHQVSGGQLQRLAAAMALIGDPKLVIFDEPTTALDVTTQIDVLKAFKSVMKSGGIAGVYVSHDLAVVAQIADRIVVLKGGEVQEEGRTQAILATPAHPYTQELLAAFEPKETQFAAAPAEKARPLLEVENVISGYGVVQSDGLPLVKAVRSVNLSVEKGRNLGIIGESGCGKSTLARSIAGILPASAGNIIFNGHELDYAARRRTHDQLREMQIVFQYADTALNPAKPIEEILGRPLTFYHGLKGQARSARVDALLDMVRLPKSLRHRHPSELSGGQKQRVNFARALAADPRLIICDEITSALDTVVAGAVIELLKELQRELDLSYIFISHDLSVVEAICDEVMVMYRGEKVEHLTREDIASPRHPYSKLLFASVPKLDPTWLDNLVLEPELVRQYGGA</sequence>
<evidence type="ECO:0000256" key="5">
    <source>
        <dbReference type="ARBA" id="ARBA00022840"/>
    </source>
</evidence>
<dbReference type="GO" id="GO:0016887">
    <property type="term" value="F:ATP hydrolysis activity"/>
    <property type="evidence" value="ECO:0007669"/>
    <property type="project" value="InterPro"/>
</dbReference>
<dbReference type="FunFam" id="3.40.50.300:FF:002585">
    <property type="entry name" value="Glutathione import ATP-binding protein GsiA"/>
    <property type="match status" value="1"/>
</dbReference>
<comment type="caution">
    <text evidence="7">The sequence shown here is derived from an EMBL/GenBank/DDBJ whole genome shotgun (WGS) entry which is preliminary data.</text>
</comment>
<evidence type="ECO:0000313" key="8">
    <source>
        <dbReference type="EMBL" id="OQP86701.1"/>
    </source>
</evidence>
<gene>
    <name evidence="7" type="ORF">BJF92_08535</name>
    <name evidence="8" type="ORF">BTR14_09675</name>
</gene>
<keyword evidence="5" id="KW-0067">ATP-binding</keyword>
<feature type="domain" description="ABC transporter" evidence="6">
    <location>
        <begin position="10"/>
        <end position="256"/>
    </location>
</feature>
<dbReference type="InterPro" id="IPR003439">
    <property type="entry name" value="ABC_transporter-like_ATP-bd"/>
</dbReference>
<dbReference type="InterPro" id="IPR003593">
    <property type="entry name" value="AAA+_ATPase"/>
</dbReference>
<dbReference type="InterPro" id="IPR050319">
    <property type="entry name" value="ABC_transp_ATP-bind"/>
</dbReference>
<dbReference type="Pfam" id="PF00005">
    <property type="entry name" value="ABC_tran"/>
    <property type="match status" value="2"/>
</dbReference>
<keyword evidence="4" id="KW-0547">Nucleotide-binding</keyword>
<dbReference type="AlphaFoldDB" id="A0A1Q9AK89"/>
<proteinExistence type="inferred from homology"/>
<protein>
    <submittedName>
        <fullName evidence="7">ABC transporter</fullName>
    </submittedName>
</protein>
<evidence type="ECO:0000313" key="10">
    <source>
        <dbReference type="Proteomes" id="UP000192652"/>
    </source>
</evidence>
<dbReference type="SUPFAM" id="SSF52540">
    <property type="entry name" value="P-loop containing nucleoside triphosphate hydrolases"/>
    <property type="match status" value="2"/>
</dbReference>
<dbReference type="GO" id="GO:0005886">
    <property type="term" value="C:plasma membrane"/>
    <property type="evidence" value="ECO:0007669"/>
    <property type="project" value="UniProtKB-SubCell"/>
</dbReference>
<evidence type="ECO:0000256" key="3">
    <source>
        <dbReference type="ARBA" id="ARBA00022448"/>
    </source>
</evidence>
<evidence type="ECO:0000259" key="6">
    <source>
        <dbReference type="PROSITE" id="PS50893"/>
    </source>
</evidence>
<dbReference type="EMBL" id="MSPX01000006">
    <property type="protein sequence ID" value="OQP86701.1"/>
    <property type="molecule type" value="Genomic_DNA"/>
</dbReference>
<dbReference type="EMBL" id="MKIO01000027">
    <property type="protein sequence ID" value="OLP55702.1"/>
    <property type="molecule type" value="Genomic_DNA"/>
</dbReference>
<dbReference type="InterPro" id="IPR017871">
    <property type="entry name" value="ABC_transporter-like_CS"/>
</dbReference>
<dbReference type="GO" id="GO:0005524">
    <property type="term" value="F:ATP binding"/>
    <property type="evidence" value="ECO:0007669"/>
    <property type="project" value="UniProtKB-KW"/>
</dbReference>
<reference evidence="8 10" key="3">
    <citation type="journal article" date="2017" name="Antonie Van Leeuwenhoek">
        <title>Rhizobium rhizosphaerae sp. nov., a novel species isolated from rice rhizosphere.</title>
        <authorList>
            <person name="Zhao J.J."/>
            <person name="Zhang J."/>
            <person name="Zhang R.J."/>
            <person name="Zhang C.W."/>
            <person name="Yin H.Q."/>
            <person name="Zhang X.X."/>
        </authorList>
    </citation>
    <scope>NUCLEOTIDE SEQUENCE [LARGE SCALE GENOMIC DNA]</scope>
    <source>
        <strain evidence="8 10">RD15</strain>
    </source>
</reference>
<dbReference type="Proteomes" id="UP000192652">
    <property type="component" value="Unassembled WGS sequence"/>
</dbReference>
<evidence type="ECO:0000313" key="9">
    <source>
        <dbReference type="Proteomes" id="UP000186143"/>
    </source>
</evidence>
<dbReference type="CDD" id="cd03257">
    <property type="entry name" value="ABC_NikE_OppD_transporters"/>
    <property type="match status" value="2"/>
</dbReference>
<dbReference type="InterPro" id="IPR027417">
    <property type="entry name" value="P-loop_NTPase"/>
</dbReference>
<dbReference type="GO" id="GO:0015833">
    <property type="term" value="P:peptide transport"/>
    <property type="evidence" value="ECO:0007669"/>
    <property type="project" value="InterPro"/>
</dbReference>
<dbReference type="Pfam" id="PF08352">
    <property type="entry name" value="oligo_HPY"/>
    <property type="match status" value="2"/>
</dbReference>
<dbReference type="PANTHER" id="PTHR43776">
    <property type="entry name" value="TRANSPORT ATP-BINDING PROTEIN"/>
    <property type="match status" value="1"/>
</dbReference>
<dbReference type="PROSITE" id="PS00211">
    <property type="entry name" value="ABC_TRANSPORTER_1"/>
    <property type="match status" value="1"/>
</dbReference>
<keyword evidence="10" id="KW-1185">Reference proteome</keyword>
<dbReference type="PROSITE" id="PS50893">
    <property type="entry name" value="ABC_TRANSPORTER_2"/>
    <property type="match status" value="2"/>
</dbReference>
<dbReference type="STRING" id="1672749.BJF92_08535"/>
<dbReference type="InterPro" id="IPR013563">
    <property type="entry name" value="Oligopep_ABC_C"/>
</dbReference>
<dbReference type="OrthoDB" id="9802264at2"/>
<evidence type="ECO:0000256" key="2">
    <source>
        <dbReference type="ARBA" id="ARBA00005417"/>
    </source>
</evidence>
<dbReference type="SMART" id="SM00382">
    <property type="entry name" value="AAA"/>
    <property type="match status" value="2"/>
</dbReference>
<comment type="similarity">
    <text evidence="2">Belongs to the ABC transporter superfamily.</text>
</comment>
<accession>A0A1Q9AK89</accession>
<organism evidence="7 9">
    <name type="scientific">Xaviernesmea rhizosphaerae</name>
    <dbReference type="NCBI Taxonomy" id="1672749"/>
    <lineage>
        <taxon>Bacteria</taxon>
        <taxon>Pseudomonadati</taxon>
        <taxon>Pseudomonadota</taxon>
        <taxon>Alphaproteobacteria</taxon>
        <taxon>Hyphomicrobiales</taxon>
        <taxon>Rhizobiaceae</taxon>
        <taxon>Rhizobium/Agrobacterium group</taxon>
        <taxon>Xaviernesmea</taxon>
    </lineage>
</organism>
<evidence type="ECO:0000313" key="7">
    <source>
        <dbReference type="EMBL" id="OLP55702.1"/>
    </source>
</evidence>
<evidence type="ECO:0000256" key="1">
    <source>
        <dbReference type="ARBA" id="ARBA00004417"/>
    </source>
</evidence>
<dbReference type="GO" id="GO:0055085">
    <property type="term" value="P:transmembrane transport"/>
    <property type="evidence" value="ECO:0007669"/>
    <property type="project" value="UniProtKB-ARBA"/>
</dbReference>
<dbReference type="RefSeq" id="WP_075634702.1">
    <property type="nucleotide sequence ID" value="NZ_MKIO01000027.1"/>
</dbReference>